<reference evidence="1 2" key="1">
    <citation type="journal article" date="2014" name="Genome Biol. Evol.">
        <title>The genome of the myxosporean Thelohanellus kitauei shows adaptations to nutrient acquisition within its fish host.</title>
        <authorList>
            <person name="Yang Y."/>
            <person name="Xiong J."/>
            <person name="Zhou Z."/>
            <person name="Huo F."/>
            <person name="Miao W."/>
            <person name="Ran C."/>
            <person name="Liu Y."/>
            <person name="Zhang J."/>
            <person name="Feng J."/>
            <person name="Wang M."/>
            <person name="Wang M."/>
            <person name="Wang L."/>
            <person name="Yao B."/>
        </authorList>
    </citation>
    <scope>NUCLEOTIDE SEQUENCE [LARGE SCALE GENOMIC DNA]</scope>
    <source>
        <strain evidence="1">Wuqing</strain>
    </source>
</reference>
<protein>
    <submittedName>
        <fullName evidence="1">Uncharacterized protein</fullName>
    </submittedName>
</protein>
<evidence type="ECO:0000313" key="2">
    <source>
        <dbReference type="Proteomes" id="UP000031668"/>
    </source>
</evidence>
<dbReference type="AlphaFoldDB" id="A0A0C2MHS8"/>
<evidence type="ECO:0000313" key="1">
    <source>
        <dbReference type="EMBL" id="KII66646.1"/>
    </source>
</evidence>
<name>A0A0C2MHS8_THEKT</name>
<accession>A0A0C2MHS8</accession>
<organism evidence="1 2">
    <name type="scientific">Thelohanellus kitauei</name>
    <name type="common">Myxosporean</name>
    <dbReference type="NCBI Taxonomy" id="669202"/>
    <lineage>
        <taxon>Eukaryota</taxon>
        <taxon>Metazoa</taxon>
        <taxon>Cnidaria</taxon>
        <taxon>Myxozoa</taxon>
        <taxon>Myxosporea</taxon>
        <taxon>Bivalvulida</taxon>
        <taxon>Platysporina</taxon>
        <taxon>Myxobolidae</taxon>
        <taxon>Thelohanellus</taxon>
    </lineage>
</organism>
<dbReference type="EMBL" id="JWZT01003493">
    <property type="protein sequence ID" value="KII66646.1"/>
    <property type="molecule type" value="Genomic_DNA"/>
</dbReference>
<proteinExistence type="predicted"/>
<gene>
    <name evidence="1" type="ORF">RF11_01912</name>
</gene>
<keyword evidence="2" id="KW-1185">Reference proteome</keyword>
<sequence length="307" mass="35766">MELNKTLEAMRDESIGNECLVMWHDRAPTAMRRWHIDLIWLLSLTTTEIAKYMFFDNIFKWPEEIPIQNQTAEIAANALFSLTISRVVAPSSANHPIYEIADVFCRNGGVTRKVNHNLRYNYRNHVKEPKVQFNKPYATEDQFRTAGSRFLNSSNNLDGRKTKQDQEYFKTSMIKLFLDKQSRLKLGASNVAADIEYANASLYSENSDTENLSMPNSIFTKFSRISGIAEKIINQAKIITRTNNIRISDQLQIKEYSNKASIVVRRMFIVLECSHPLDKIKDFEDWTKYHFICNEHLYPNNLEFSER</sequence>
<comment type="caution">
    <text evidence="1">The sequence shown here is derived from an EMBL/GenBank/DDBJ whole genome shotgun (WGS) entry which is preliminary data.</text>
</comment>
<dbReference type="Proteomes" id="UP000031668">
    <property type="component" value="Unassembled WGS sequence"/>
</dbReference>